<dbReference type="SUPFAM" id="SSF47819">
    <property type="entry name" value="HRDC-like"/>
    <property type="match status" value="1"/>
</dbReference>
<gene>
    <name evidence="4" type="ORF">FHX50_000836</name>
</gene>
<dbReference type="RefSeq" id="WP_183374766.1">
    <property type="nucleotide sequence ID" value="NZ_CBCSFZ010000021.1"/>
</dbReference>
<dbReference type="InterPro" id="IPR044876">
    <property type="entry name" value="HRDC_dom_sf"/>
</dbReference>
<feature type="domain" description="3'-5' exonuclease" evidence="3">
    <location>
        <begin position="82"/>
        <end position="247"/>
    </location>
</feature>
<dbReference type="GO" id="GO:0006139">
    <property type="term" value="P:nucleobase-containing compound metabolic process"/>
    <property type="evidence" value="ECO:0007669"/>
    <property type="project" value="InterPro"/>
</dbReference>
<dbReference type="GO" id="GO:0003676">
    <property type="term" value="F:nucleic acid binding"/>
    <property type="evidence" value="ECO:0007669"/>
    <property type="project" value="InterPro"/>
</dbReference>
<comment type="caution">
    <text evidence="4">The sequence shown here is derived from an EMBL/GenBank/DDBJ whole genome shotgun (WGS) entry which is preliminary data.</text>
</comment>
<keyword evidence="4" id="KW-0378">Hydrolase</keyword>
<dbReference type="EMBL" id="JACHWP010000001">
    <property type="protein sequence ID" value="MBB3022588.1"/>
    <property type="molecule type" value="Genomic_DNA"/>
</dbReference>
<proteinExistence type="predicted"/>
<feature type="compositionally biased region" description="Low complexity" evidence="1">
    <location>
        <begin position="29"/>
        <end position="68"/>
    </location>
</feature>
<dbReference type="GO" id="GO:0008408">
    <property type="term" value="F:3'-5' exonuclease activity"/>
    <property type="evidence" value="ECO:0007669"/>
    <property type="project" value="InterPro"/>
</dbReference>
<evidence type="ECO:0000259" key="2">
    <source>
        <dbReference type="SMART" id="SM00341"/>
    </source>
</evidence>
<protein>
    <submittedName>
        <fullName evidence="4">Ribonuclease D</fullName>
        <ecNumber evidence="4">3.1.13.5</ecNumber>
    </submittedName>
</protein>
<reference evidence="4 5" key="1">
    <citation type="submission" date="2020-08" db="EMBL/GenBank/DDBJ databases">
        <title>Sequencing the genomes of 1000 actinobacteria strains.</title>
        <authorList>
            <person name="Klenk H.-P."/>
        </authorList>
    </citation>
    <scope>NUCLEOTIDE SEQUENCE [LARGE SCALE GENOMIC DNA]</scope>
    <source>
        <strain evidence="4 5">DSM 23040</strain>
    </source>
</reference>
<dbReference type="InterPro" id="IPR002562">
    <property type="entry name" value="3'-5'_exonuclease_dom"/>
</dbReference>
<dbReference type="SUPFAM" id="SSF53098">
    <property type="entry name" value="Ribonuclease H-like"/>
    <property type="match status" value="1"/>
</dbReference>
<name>A0A839QSF0_9MICO</name>
<dbReference type="SMART" id="SM00474">
    <property type="entry name" value="35EXOc"/>
    <property type="match status" value="1"/>
</dbReference>
<dbReference type="PANTHER" id="PTHR47649">
    <property type="entry name" value="RIBONUCLEASE D"/>
    <property type="match status" value="1"/>
</dbReference>
<dbReference type="EC" id="3.1.13.5" evidence="4"/>
<accession>A0A839QSF0</accession>
<dbReference type="InterPro" id="IPR036397">
    <property type="entry name" value="RNaseH_sf"/>
</dbReference>
<evidence type="ECO:0000259" key="3">
    <source>
        <dbReference type="SMART" id="SM00474"/>
    </source>
</evidence>
<dbReference type="GO" id="GO:0000166">
    <property type="term" value="F:nucleotide binding"/>
    <property type="evidence" value="ECO:0007669"/>
    <property type="project" value="InterPro"/>
</dbReference>
<dbReference type="GO" id="GO:0033890">
    <property type="term" value="F:ribonuclease D activity"/>
    <property type="evidence" value="ECO:0007669"/>
    <property type="project" value="UniProtKB-EC"/>
</dbReference>
<dbReference type="InterPro" id="IPR010997">
    <property type="entry name" value="HRDC-like_sf"/>
</dbReference>
<keyword evidence="5" id="KW-1185">Reference proteome</keyword>
<organism evidence="4 5">
    <name type="scientific">Helcobacillus massiliensis</name>
    <dbReference type="NCBI Taxonomy" id="521392"/>
    <lineage>
        <taxon>Bacteria</taxon>
        <taxon>Bacillati</taxon>
        <taxon>Actinomycetota</taxon>
        <taxon>Actinomycetes</taxon>
        <taxon>Micrococcales</taxon>
        <taxon>Dermabacteraceae</taxon>
        <taxon>Helcobacillus</taxon>
    </lineage>
</organism>
<feature type="region of interest" description="Disordered" evidence="1">
    <location>
        <begin position="1"/>
        <end position="81"/>
    </location>
</feature>
<feature type="domain" description="HRDC" evidence="2">
    <location>
        <begin position="286"/>
        <end position="363"/>
    </location>
</feature>
<dbReference type="Gene3D" id="3.30.420.10">
    <property type="entry name" value="Ribonuclease H-like superfamily/Ribonuclease H"/>
    <property type="match status" value="1"/>
</dbReference>
<dbReference type="Gene3D" id="1.10.150.80">
    <property type="entry name" value="HRDC domain"/>
    <property type="match status" value="2"/>
</dbReference>
<sequence length="461" mass="51252">MTSESPRSSSRTRTRSRSRARSQSRARSGRPFSSAAADDAPASSGSPADTGSADAARTGRAGDAAAPAPAAPLVREPAGGTPELTTTIQQLLAWCDRVAAEEDLAVDVERASSYRYSAKAYLIQVRSESAGTVLVDPLAMRLPRSFVELMNSRTWVLHAARQDLPSLAMDGMEPAGLFDTEVAGRLLGLERVGLGAVVEEFIGVRLAKEHSASNWSKRPLPTSWLAYAALDVEYLLPLRDALTERLRHDGKWEWALQEFHHEMRFSHPEVPDEPWRSLSGVSSLRSRKQLAIARALWTKRDEMARTADIAPFMVVRDKHLMAMVKASMRTKADFLAAMPKGMKQGEAWWQAARAARALGVGHLPETNEKGPHPHHKSWARKHPEVQERYRTVRERLLRHAEEIRMPVENLISPGQVRQWVWNHETASDDTAAVRRELEAVGARPWQAQQVAPLLQAALPRR</sequence>
<evidence type="ECO:0000256" key="1">
    <source>
        <dbReference type="SAM" id="MobiDB-lite"/>
    </source>
</evidence>
<dbReference type="Pfam" id="PF01612">
    <property type="entry name" value="DNA_pol_A_exo1"/>
    <property type="match status" value="1"/>
</dbReference>
<evidence type="ECO:0000313" key="4">
    <source>
        <dbReference type="EMBL" id="MBB3022588.1"/>
    </source>
</evidence>
<dbReference type="CDD" id="cd06142">
    <property type="entry name" value="RNaseD_exo"/>
    <property type="match status" value="1"/>
</dbReference>
<dbReference type="Pfam" id="PF00570">
    <property type="entry name" value="HRDC"/>
    <property type="match status" value="1"/>
</dbReference>
<dbReference type="PANTHER" id="PTHR47649:SF1">
    <property type="entry name" value="RIBONUCLEASE D"/>
    <property type="match status" value="1"/>
</dbReference>
<dbReference type="Pfam" id="PF18305">
    <property type="entry name" value="DNA_pol_A_exoN"/>
    <property type="match status" value="1"/>
</dbReference>
<dbReference type="SMART" id="SM00341">
    <property type="entry name" value="HRDC"/>
    <property type="match status" value="1"/>
</dbReference>
<dbReference type="AlphaFoldDB" id="A0A839QSF0"/>
<evidence type="ECO:0000313" key="5">
    <source>
        <dbReference type="Proteomes" id="UP000568050"/>
    </source>
</evidence>
<feature type="compositionally biased region" description="Basic residues" evidence="1">
    <location>
        <begin position="10"/>
        <end position="28"/>
    </location>
</feature>
<dbReference type="InterPro" id="IPR002121">
    <property type="entry name" value="HRDC_dom"/>
</dbReference>
<dbReference type="InterPro" id="IPR041605">
    <property type="entry name" value="Exo_C"/>
</dbReference>
<dbReference type="Proteomes" id="UP000568050">
    <property type="component" value="Unassembled WGS sequence"/>
</dbReference>
<dbReference type="InterPro" id="IPR051086">
    <property type="entry name" value="RNase_D-like"/>
</dbReference>
<dbReference type="InterPro" id="IPR012337">
    <property type="entry name" value="RNaseH-like_sf"/>
</dbReference>